<dbReference type="OrthoDB" id="507333at2759"/>
<comment type="subcellular location">
    <subcellularLocation>
        <location evidence="12">Plastid</location>
        <location evidence="12">Chloroplast thylakoid</location>
    </subcellularLocation>
</comment>
<dbReference type="InterPro" id="IPR016123">
    <property type="entry name" value="Mog1/PsbP_a/b/a-sand"/>
</dbReference>
<name>A0A6A4LBC9_9ERIC</name>
<evidence type="ECO:0000256" key="3">
    <source>
        <dbReference type="ARBA" id="ARBA00022531"/>
    </source>
</evidence>
<keyword evidence="15" id="KW-1185">Reference proteome</keyword>
<comment type="similarity">
    <text evidence="11">Belongs to the PsbP family.</text>
</comment>
<dbReference type="GO" id="GO:0009654">
    <property type="term" value="C:photosystem II oxygen evolving complex"/>
    <property type="evidence" value="ECO:0007669"/>
    <property type="project" value="InterPro"/>
</dbReference>
<keyword evidence="6" id="KW-0793">Thylakoid</keyword>
<dbReference type="InterPro" id="IPR002683">
    <property type="entry name" value="PsbP_C"/>
</dbReference>
<dbReference type="Proteomes" id="UP000428333">
    <property type="component" value="Linkage Group LG08"/>
</dbReference>
<evidence type="ECO:0000256" key="10">
    <source>
        <dbReference type="ARBA" id="ARBA00032148"/>
    </source>
</evidence>
<evidence type="ECO:0000256" key="5">
    <source>
        <dbReference type="ARBA" id="ARBA00022946"/>
    </source>
</evidence>
<accession>A0A6A4LBC9</accession>
<evidence type="ECO:0000256" key="4">
    <source>
        <dbReference type="ARBA" id="ARBA00022640"/>
    </source>
</evidence>
<evidence type="ECO:0000256" key="1">
    <source>
        <dbReference type="ARBA" id="ARBA00002851"/>
    </source>
</evidence>
<sequence length="250" mass="26718">MASTACFLHHHAAISTPTRSSVPQRLLPSLKTSQLICRAQKQAVQEDGAAAAAAALSRRLALGVLLGAAAVGSKVSPADAAYGESANIFGKPKTNTDFLPYKGDGFKIQLPSKWNPSKEVAEYPGQVLRYEDNFDTTTMVAVMVTKTDKKSITDFGSPEEFLSKGGFDPNAVATANILETSTAVIEGKPYYYLTLLTRTADGDEGGKHQLITATVSDGKLYICKAQAGDKRWFKGARKFVESTLSSFSVA</sequence>
<dbReference type="PANTHER" id="PTHR31407:SF6">
    <property type="entry name" value="OXYGEN-EVOLVING ENHANCER PROTEIN 2-1, CHLOROPLASTIC"/>
    <property type="match status" value="1"/>
</dbReference>
<dbReference type="GO" id="GO:0005509">
    <property type="term" value="F:calcium ion binding"/>
    <property type="evidence" value="ECO:0007669"/>
    <property type="project" value="InterPro"/>
</dbReference>
<evidence type="ECO:0000256" key="8">
    <source>
        <dbReference type="ARBA" id="ARBA00029584"/>
    </source>
</evidence>
<organism evidence="14 15">
    <name type="scientific">Rhododendron williamsianum</name>
    <dbReference type="NCBI Taxonomy" id="262921"/>
    <lineage>
        <taxon>Eukaryota</taxon>
        <taxon>Viridiplantae</taxon>
        <taxon>Streptophyta</taxon>
        <taxon>Embryophyta</taxon>
        <taxon>Tracheophyta</taxon>
        <taxon>Spermatophyta</taxon>
        <taxon>Magnoliopsida</taxon>
        <taxon>eudicotyledons</taxon>
        <taxon>Gunneridae</taxon>
        <taxon>Pentapetalae</taxon>
        <taxon>asterids</taxon>
        <taxon>Ericales</taxon>
        <taxon>Ericaceae</taxon>
        <taxon>Ericoideae</taxon>
        <taxon>Rhodoreae</taxon>
        <taxon>Rhododendron</taxon>
    </lineage>
</organism>
<dbReference type="AlphaFoldDB" id="A0A6A4LBC9"/>
<evidence type="ECO:0000256" key="11">
    <source>
        <dbReference type="ARBA" id="ARBA00035638"/>
    </source>
</evidence>
<evidence type="ECO:0000259" key="13">
    <source>
        <dbReference type="Pfam" id="PF01789"/>
    </source>
</evidence>
<dbReference type="EMBL" id="QEFC01002095">
    <property type="protein sequence ID" value="KAE9454782.1"/>
    <property type="molecule type" value="Genomic_DNA"/>
</dbReference>
<dbReference type="Pfam" id="PF01789">
    <property type="entry name" value="PsbP"/>
    <property type="match status" value="1"/>
</dbReference>
<dbReference type="GO" id="GO:0015979">
    <property type="term" value="P:photosynthesis"/>
    <property type="evidence" value="ECO:0007669"/>
    <property type="project" value="UniProtKB-KW"/>
</dbReference>
<gene>
    <name evidence="14" type="ORF">C3L33_13263</name>
</gene>
<dbReference type="Gene3D" id="3.40.1000.10">
    <property type="entry name" value="Mog1/PsbP, alpha/beta/alpha sandwich"/>
    <property type="match status" value="1"/>
</dbReference>
<keyword evidence="4" id="KW-0934">Plastid</keyword>
<evidence type="ECO:0000256" key="9">
    <source>
        <dbReference type="ARBA" id="ARBA00031606"/>
    </source>
</evidence>
<feature type="domain" description="PsbP C-terminal" evidence="13">
    <location>
        <begin position="97"/>
        <end position="249"/>
    </location>
</feature>
<keyword evidence="2" id="KW-0150">Chloroplast</keyword>
<keyword evidence="7" id="KW-0604">Photosystem II</keyword>
<dbReference type="SUPFAM" id="SSF55724">
    <property type="entry name" value="Mog1p/PsbP-like"/>
    <property type="match status" value="1"/>
</dbReference>
<evidence type="ECO:0000313" key="15">
    <source>
        <dbReference type="Proteomes" id="UP000428333"/>
    </source>
</evidence>
<evidence type="ECO:0000256" key="2">
    <source>
        <dbReference type="ARBA" id="ARBA00022528"/>
    </source>
</evidence>
<keyword evidence="3" id="KW-0602">Photosynthesis</keyword>
<dbReference type="GO" id="GO:0019898">
    <property type="term" value="C:extrinsic component of membrane"/>
    <property type="evidence" value="ECO:0007669"/>
    <property type="project" value="InterPro"/>
</dbReference>
<evidence type="ECO:0000256" key="12">
    <source>
        <dbReference type="ARBA" id="ARBA00046272"/>
    </source>
</evidence>
<evidence type="ECO:0000256" key="6">
    <source>
        <dbReference type="ARBA" id="ARBA00023078"/>
    </source>
</evidence>
<dbReference type="GO" id="GO:0009534">
    <property type="term" value="C:chloroplast thylakoid"/>
    <property type="evidence" value="ECO:0007669"/>
    <property type="project" value="UniProtKB-SubCell"/>
</dbReference>
<evidence type="ECO:0000313" key="14">
    <source>
        <dbReference type="EMBL" id="KAE9454782.1"/>
    </source>
</evidence>
<comment type="caution">
    <text evidence="14">The sequence shown here is derived from an EMBL/GenBank/DDBJ whole genome shotgun (WGS) entry which is preliminary data.</text>
</comment>
<keyword evidence="5" id="KW-0809">Transit peptide</keyword>
<comment type="function">
    <text evidence="1">May be involved in the regulation of photosystem II.</text>
</comment>
<reference evidence="14 15" key="1">
    <citation type="journal article" date="2019" name="Genome Biol. Evol.">
        <title>The Rhododendron genome and chromosomal organization provide insight into shared whole-genome duplications across the heath family (Ericaceae).</title>
        <authorList>
            <person name="Soza V.L."/>
            <person name="Lindsley D."/>
            <person name="Waalkes A."/>
            <person name="Ramage E."/>
            <person name="Patwardhan R.P."/>
            <person name="Burton J.N."/>
            <person name="Adey A."/>
            <person name="Kumar A."/>
            <person name="Qiu R."/>
            <person name="Shendure J."/>
            <person name="Hall B."/>
        </authorList>
    </citation>
    <scope>NUCLEOTIDE SEQUENCE [LARGE SCALE GENOMIC DNA]</scope>
    <source>
        <strain evidence="14">RSF 1966-606</strain>
    </source>
</reference>
<protein>
    <recommendedName>
        <fullName evidence="10">23 kDa subunit of oxygen evolving system of photosystem II</fullName>
    </recommendedName>
    <alternativeName>
        <fullName evidence="9">23 kDa thylakoid membrane protein</fullName>
    </alternativeName>
    <alternativeName>
        <fullName evidence="8">OEC 23 kDa subunit</fullName>
    </alternativeName>
</protein>
<dbReference type="PANTHER" id="PTHR31407">
    <property type="match status" value="1"/>
</dbReference>
<feature type="non-terminal residue" evidence="14">
    <location>
        <position position="1"/>
    </location>
</feature>
<proteinExistence type="inferred from homology"/>
<evidence type="ECO:0000256" key="7">
    <source>
        <dbReference type="ARBA" id="ARBA00023276"/>
    </source>
</evidence>